<accession>A0A2G8RMC8</accession>
<proteinExistence type="predicted"/>
<dbReference type="InterPro" id="IPR000286">
    <property type="entry name" value="HDACs"/>
</dbReference>
<evidence type="ECO:0000259" key="2">
    <source>
        <dbReference type="Pfam" id="PF00850"/>
    </source>
</evidence>
<dbReference type="CDD" id="cd09998">
    <property type="entry name" value="HDAC_Hos3"/>
    <property type="match status" value="1"/>
</dbReference>
<reference evidence="3 4" key="1">
    <citation type="journal article" date="2015" name="Sci. Rep.">
        <title>Chromosome-level genome map provides insights into diverse defense mechanisms in the medicinal fungus Ganoderma sinense.</title>
        <authorList>
            <person name="Zhu Y."/>
            <person name="Xu J."/>
            <person name="Sun C."/>
            <person name="Zhou S."/>
            <person name="Xu H."/>
            <person name="Nelson D.R."/>
            <person name="Qian J."/>
            <person name="Song J."/>
            <person name="Luo H."/>
            <person name="Xiang L."/>
            <person name="Li Y."/>
            <person name="Xu Z."/>
            <person name="Ji A."/>
            <person name="Wang L."/>
            <person name="Lu S."/>
            <person name="Hayward A."/>
            <person name="Sun W."/>
            <person name="Li X."/>
            <person name="Schwartz D.C."/>
            <person name="Wang Y."/>
            <person name="Chen S."/>
        </authorList>
    </citation>
    <scope>NUCLEOTIDE SEQUENCE [LARGE SCALE GENOMIC DNA]</scope>
    <source>
        <strain evidence="3 4">ZZ0214-1</strain>
    </source>
</reference>
<dbReference type="GO" id="GO:0010468">
    <property type="term" value="P:regulation of gene expression"/>
    <property type="evidence" value="ECO:0007669"/>
    <property type="project" value="UniProtKB-ARBA"/>
</dbReference>
<dbReference type="SUPFAM" id="SSF52768">
    <property type="entry name" value="Arginase/deacetylase"/>
    <property type="match status" value="1"/>
</dbReference>
<dbReference type="InterPro" id="IPR023696">
    <property type="entry name" value="Ureohydrolase_dom_sf"/>
</dbReference>
<protein>
    <recommendedName>
        <fullName evidence="2">Histone deacetylase domain-containing protein</fullName>
    </recommendedName>
</protein>
<name>A0A2G8RMC8_9APHY</name>
<dbReference type="PANTHER" id="PTHR47558:SF1">
    <property type="entry name" value="HISTONE DEACETYLASE HOS3"/>
    <property type="match status" value="1"/>
</dbReference>
<feature type="compositionally biased region" description="Polar residues" evidence="1">
    <location>
        <begin position="520"/>
        <end position="536"/>
    </location>
</feature>
<organism evidence="3 4">
    <name type="scientific">Ganoderma sinense ZZ0214-1</name>
    <dbReference type="NCBI Taxonomy" id="1077348"/>
    <lineage>
        <taxon>Eukaryota</taxon>
        <taxon>Fungi</taxon>
        <taxon>Dikarya</taxon>
        <taxon>Basidiomycota</taxon>
        <taxon>Agaricomycotina</taxon>
        <taxon>Agaricomycetes</taxon>
        <taxon>Polyporales</taxon>
        <taxon>Polyporaceae</taxon>
        <taxon>Ganoderma</taxon>
    </lineage>
</organism>
<dbReference type="InterPro" id="IPR023801">
    <property type="entry name" value="His_deacetylse_dom"/>
</dbReference>
<feature type="region of interest" description="Disordered" evidence="1">
    <location>
        <begin position="494"/>
        <end position="580"/>
    </location>
</feature>
<dbReference type="AlphaFoldDB" id="A0A2G8RMC8"/>
<comment type="caution">
    <text evidence="3">The sequence shown here is derived from an EMBL/GenBank/DDBJ whole genome shotgun (WGS) entry which is preliminary data.</text>
</comment>
<evidence type="ECO:0000313" key="4">
    <source>
        <dbReference type="Proteomes" id="UP000230002"/>
    </source>
</evidence>
<feature type="domain" description="Histone deacetylase" evidence="2">
    <location>
        <begin position="63"/>
        <end position="438"/>
    </location>
</feature>
<evidence type="ECO:0000313" key="3">
    <source>
        <dbReference type="EMBL" id="PIL22666.1"/>
    </source>
</evidence>
<dbReference type="GO" id="GO:0005634">
    <property type="term" value="C:nucleus"/>
    <property type="evidence" value="ECO:0007669"/>
    <property type="project" value="TreeGrafter"/>
</dbReference>
<dbReference type="Gene3D" id="3.40.800.20">
    <property type="entry name" value="Histone deacetylase domain"/>
    <property type="match status" value="1"/>
</dbReference>
<evidence type="ECO:0000256" key="1">
    <source>
        <dbReference type="SAM" id="MobiDB-lite"/>
    </source>
</evidence>
<dbReference type="EMBL" id="AYKW01000069">
    <property type="protein sequence ID" value="PIL22666.1"/>
    <property type="molecule type" value="Genomic_DNA"/>
</dbReference>
<gene>
    <name evidence="3" type="ORF">GSI_15358</name>
</gene>
<dbReference type="InterPro" id="IPR037138">
    <property type="entry name" value="His_deacetylse_dom_sf"/>
</dbReference>
<dbReference type="OrthoDB" id="5232919at2759"/>
<dbReference type="STRING" id="1077348.A0A2G8RMC8"/>
<dbReference type="GO" id="GO:0004407">
    <property type="term" value="F:histone deacetylase activity"/>
    <property type="evidence" value="ECO:0007669"/>
    <property type="project" value="TreeGrafter"/>
</dbReference>
<sequence>MAQTAVFLQKACLQHRYIRSRDNSNIVERPERLRAVNIGLAAAVARLEELTGPIAIGDATPPNPPKQEEVADELTEALEKLQLSTPSRPSSLARIPITFVHSGASVDLLNHAAVKFVHGDIERDVYLENIKLWVLESQDRVNKGGSEIPEGYSQGDLYLCPGSLDAIQGALGTVCEAVDTVLRDPEPVSESVSQPKLCSRAFVAIRPPGHHCGEDTPSGFCFVNNVSVAAAHAHLKHDINRVVILDIDLHHGNGTQAIAWQINEETYRKELETEAGVPCGKPGLQVFYGSIHDILSYPCEDGKPGLVQAASVSIHGPHGQHIENVHLRPYVSSEDFWEKLYTGPYSRLLKKGGEFLDNTGGAGDDVLVFISCGFDACEHEYASMSRHQRKVPVSFYHRFARDTGVFADRYAKGRLISVLEGGYSDRALTSGALAHLTGLVDNGHMGVDESWWSLENLTALEAATKKRRGGRPSQNTPPAPWLARTIEVFASIDSSHTLPSQPRPPVPASDRTLRDRKPANGNNSGRSSPSVPSRNQAAPRKPSLARGRPSTTTEPTSSSSDESELSDIPSGTTPEKVAVGESAVKKLPRVILKLGPAPAD</sequence>
<dbReference type="PRINTS" id="PR01270">
    <property type="entry name" value="HDASUPER"/>
</dbReference>
<dbReference type="Proteomes" id="UP000230002">
    <property type="component" value="Unassembled WGS sequence"/>
</dbReference>
<dbReference type="Pfam" id="PF00850">
    <property type="entry name" value="Hist_deacetyl"/>
    <property type="match status" value="1"/>
</dbReference>
<keyword evidence="4" id="KW-1185">Reference proteome</keyword>
<feature type="compositionally biased region" description="Low complexity" evidence="1">
    <location>
        <begin position="549"/>
        <end position="570"/>
    </location>
</feature>
<dbReference type="PANTHER" id="PTHR47558">
    <property type="entry name" value="HISTONE DEACETYLASE HOS3"/>
    <property type="match status" value="1"/>
</dbReference>
<dbReference type="InterPro" id="IPR053244">
    <property type="entry name" value="HDAC_HD_type_1"/>
</dbReference>